<dbReference type="InterPro" id="IPR027385">
    <property type="entry name" value="Beta-barrel_OMP"/>
</dbReference>
<gene>
    <name evidence="3" type="ORF">METZ01_LOCUS76536</name>
</gene>
<dbReference type="AlphaFoldDB" id="A0A381U5Y9"/>
<dbReference type="EMBL" id="UINC01005809">
    <property type="protein sequence ID" value="SVA23682.1"/>
    <property type="molecule type" value="Genomic_DNA"/>
</dbReference>
<proteinExistence type="predicted"/>
<name>A0A381U5Y9_9ZZZZ</name>
<keyword evidence="1" id="KW-0732">Signal</keyword>
<sequence length="167" mass="18057">MRVPIGLTGRTALTAIFAIFIVILPNKAVADATVFAGMNTMTPHSWARGFSAGLTLLNLGFEIEYANAGEDKSQRTPGLQTGMVNVLVQTPMTSNGFQFYATTGGGLYRERLTDVQETHVGLNAGGGLKIRLSGQIRARIDYRVFSLRGAPIHSRSHRIYAGLNLAF</sequence>
<evidence type="ECO:0000259" key="2">
    <source>
        <dbReference type="Pfam" id="PF13505"/>
    </source>
</evidence>
<evidence type="ECO:0000313" key="3">
    <source>
        <dbReference type="EMBL" id="SVA23682.1"/>
    </source>
</evidence>
<dbReference type="Gene3D" id="2.40.160.20">
    <property type="match status" value="1"/>
</dbReference>
<organism evidence="3">
    <name type="scientific">marine metagenome</name>
    <dbReference type="NCBI Taxonomy" id="408172"/>
    <lineage>
        <taxon>unclassified sequences</taxon>
        <taxon>metagenomes</taxon>
        <taxon>ecological metagenomes</taxon>
    </lineage>
</organism>
<feature type="domain" description="Outer membrane protein beta-barrel" evidence="2">
    <location>
        <begin position="37"/>
        <end position="148"/>
    </location>
</feature>
<dbReference type="Pfam" id="PF13505">
    <property type="entry name" value="OMP_b-brl"/>
    <property type="match status" value="1"/>
</dbReference>
<evidence type="ECO:0000256" key="1">
    <source>
        <dbReference type="ARBA" id="ARBA00022729"/>
    </source>
</evidence>
<accession>A0A381U5Y9</accession>
<dbReference type="SUPFAM" id="SSF56925">
    <property type="entry name" value="OMPA-like"/>
    <property type="match status" value="1"/>
</dbReference>
<dbReference type="InterPro" id="IPR011250">
    <property type="entry name" value="OMP/PagP_B-barrel"/>
</dbReference>
<protein>
    <recommendedName>
        <fullName evidence="2">Outer membrane protein beta-barrel domain-containing protein</fullName>
    </recommendedName>
</protein>
<reference evidence="3" key="1">
    <citation type="submission" date="2018-05" db="EMBL/GenBank/DDBJ databases">
        <authorList>
            <person name="Lanie J.A."/>
            <person name="Ng W.-L."/>
            <person name="Kazmierczak K.M."/>
            <person name="Andrzejewski T.M."/>
            <person name="Davidsen T.M."/>
            <person name="Wayne K.J."/>
            <person name="Tettelin H."/>
            <person name="Glass J.I."/>
            <person name="Rusch D."/>
            <person name="Podicherti R."/>
            <person name="Tsui H.-C.T."/>
            <person name="Winkler M.E."/>
        </authorList>
    </citation>
    <scope>NUCLEOTIDE SEQUENCE</scope>
</reference>